<dbReference type="RefSeq" id="WP_267151204.1">
    <property type="nucleotide sequence ID" value="NZ_JAPMLT010000003.1"/>
</dbReference>
<reference evidence="1 2" key="1">
    <citation type="submission" date="2022-11" db="EMBL/GenBank/DDBJ databases">
        <title>Study of microbial diversity in lake waters.</title>
        <authorList>
            <person name="Zhang J."/>
        </authorList>
    </citation>
    <scope>NUCLEOTIDE SEQUENCE [LARGE SCALE GENOMIC DNA]</scope>
    <source>
        <strain evidence="1 2">DT12</strain>
    </source>
</reference>
<organism evidence="1 2">
    <name type="scientific">Tumebacillus lacus</name>
    <dbReference type="NCBI Taxonomy" id="2995335"/>
    <lineage>
        <taxon>Bacteria</taxon>
        <taxon>Bacillati</taxon>
        <taxon>Bacillota</taxon>
        <taxon>Bacilli</taxon>
        <taxon>Bacillales</taxon>
        <taxon>Alicyclobacillaceae</taxon>
        <taxon>Tumebacillus</taxon>
    </lineage>
</organism>
<name>A0ABT3WZ90_9BACL</name>
<dbReference type="Proteomes" id="UP001208017">
    <property type="component" value="Unassembled WGS sequence"/>
</dbReference>
<dbReference type="EMBL" id="JAPMLT010000003">
    <property type="protein sequence ID" value="MCX7569956.1"/>
    <property type="molecule type" value="Genomic_DNA"/>
</dbReference>
<sequence length="89" mass="10643">MGIQYDNMPKEMLAQFRSDMMTLPYEEFLKWPSNEIQQVIALIVADFEAIMTPDERLDLREAYLTNLKNSDKQRAFYEHYQKALKARLH</sequence>
<protein>
    <submittedName>
        <fullName evidence="1">Uncharacterized protein</fullName>
    </submittedName>
</protein>
<keyword evidence="2" id="KW-1185">Reference proteome</keyword>
<proteinExistence type="predicted"/>
<comment type="caution">
    <text evidence="1">The sequence shown here is derived from an EMBL/GenBank/DDBJ whole genome shotgun (WGS) entry which is preliminary data.</text>
</comment>
<evidence type="ECO:0000313" key="2">
    <source>
        <dbReference type="Proteomes" id="UP001208017"/>
    </source>
</evidence>
<evidence type="ECO:0000313" key="1">
    <source>
        <dbReference type="EMBL" id="MCX7569956.1"/>
    </source>
</evidence>
<accession>A0ABT3WZ90</accession>
<gene>
    <name evidence="1" type="ORF">OS242_08260</name>
</gene>